<name>A0AAU9MK76_9ASTR</name>
<keyword evidence="2" id="KW-0175">Coiled coil</keyword>
<dbReference type="SUPFAM" id="SSF48452">
    <property type="entry name" value="TPR-like"/>
    <property type="match status" value="1"/>
</dbReference>
<dbReference type="Pfam" id="PF13181">
    <property type="entry name" value="TPR_8"/>
    <property type="match status" value="1"/>
</dbReference>
<dbReference type="InterPro" id="IPR052769">
    <property type="entry name" value="TPR_domain_protein"/>
</dbReference>
<dbReference type="InterPro" id="IPR011990">
    <property type="entry name" value="TPR-like_helical_dom_sf"/>
</dbReference>
<feature type="repeat" description="TPR" evidence="1">
    <location>
        <begin position="165"/>
        <end position="198"/>
    </location>
</feature>
<dbReference type="Gene3D" id="1.25.40.10">
    <property type="entry name" value="Tetratricopeptide repeat domain"/>
    <property type="match status" value="1"/>
</dbReference>
<accession>A0AAU9MK76</accession>
<dbReference type="EMBL" id="CAKMRJ010002223">
    <property type="protein sequence ID" value="CAH1426665.1"/>
    <property type="molecule type" value="Genomic_DNA"/>
</dbReference>
<evidence type="ECO:0000256" key="2">
    <source>
        <dbReference type="SAM" id="Coils"/>
    </source>
</evidence>
<comment type="caution">
    <text evidence="4">The sequence shown here is derived from an EMBL/GenBank/DDBJ whole genome shotgun (WGS) entry which is preliminary data.</text>
</comment>
<evidence type="ECO:0000313" key="4">
    <source>
        <dbReference type="EMBL" id="CAH1426665.1"/>
    </source>
</evidence>
<proteinExistence type="predicted"/>
<dbReference type="PANTHER" id="PTHR46014">
    <property type="entry name" value="TETRATRICOPEPTIDE REPEAT PROTEIN 1"/>
    <property type="match status" value="1"/>
</dbReference>
<dbReference type="InterPro" id="IPR019734">
    <property type="entry name" value="TPR_rpt"/>
</dbReference>
<keyword evidence="1" id="KW-0802">TPR repeat</keyword>
<dbReference type="Pfam" id="PF00515">
    <property type="entry name" value="TPR_1"/>
    <property type="match status" value="1"/>
</dbReference>
<feature type="compositionally biased region" description="Basic and acidic residues" evidence="3">
    <location>
        <begin position="82"/>
        <end position="92"/>
    </location>
</feature>
<dbReference type="PROSITE" id="PS50005">
    <property type="entry name" value="TPR"/>
    <property type="match status" value="2"/>
</dbReference>
<evidence type="ECO:0000256" key="3">
    <source>
        <dbReference type="SAM" id="MobiDB-lite"/>
    </source>
</evidence>
<gene>
    <name evidence="4" type="ORF">LVIROSA_LOCUS13732</name>
</gene>
<sequence>MVVLEPIPSTDDEPKRSKSTTVAAGSVDSSSGDQANAAGVDMKSDDRVTGDGYASDGFETASETEVGDDETVSDDNNNSNDSIEHQQHHPEELSVASKDQCFEDTLDEDELKQKLLAEMNEAKVKATKIRSICHNNRATCFFKLGKYEESIKECTKALELNPNYMKALLRKAEAHEKLENYEDAIAGMKKILELDPSNKQAKRTIIRLEPLAVEKREKMKEEMLGKLKDMGNTILGKFGMSVDNFKAVKDPNTGSYSISFQR</sequence>
<evidence type="ECO:0000313" key="5">
    <source>
        <dbReference type="Proteomes" id="UP001157418"/>
    </source>
</evidence>
<dbReference type="SMART" id="SM00028">
    <property type="entry name" value="TPR"/>
    <property type="match status" value="2"/>
</dbReference>
<keyword evidence="5" id="KW-1185">Reference proteome</keyword>
<dbReference type="AlphaFoldDB" id="A0AAU9MK76"/>
<evidence type="ECO:0008006" key="6">
    <source>
        <dbReference type="Google" id="ProtNLM"/>
    </source>
</evidence>
<feature type="coiled-coil region" evidence="2">
    <location>
        <begin position="164"/>
        <end position="191"/>
    </location>
</feature>
<protein>
    <recommendedName>
        <fullName evidence="6">Tetratricopeptide repeat protein 1</fullName>
    </recommendedName>
</protein>
<evidence type="ECO:0000256" key="1">
    <source>
        <dbReference type="PROSITE-ProRule" id="PRU00339"/>
    </source>
</evidence>
<dbReference type="Proteomes" id="UP001157418">
    <property type="component" value="Unassembled WGS sequence"/>
</dbReference>
<feature type="compositionally biased region" description="Polar residues" evidence="3">
    <location>
        <begin position="19"/>
        <end position="34"/>
    </location>
</feature>
<feature type="repeat" description="TPR" evidence="1">
    <location>
        <begin position="131"/>
        <end position="164"/>
    </location>
</feature>
<reference evidence="4 5" key="1">
    <citation type="submission" date="2022-01" db="EMBL/GenBank/DDBJ databases">
        <authorList>
            <person name="Xiong W."/>
            <person name="Schranz E."/>
        </authorList>
    </citation>
    <scope>NUCLEOTIDE SEQUENCE [LARGE SCALE GENOMIC DNA]</scope>
</reference>
<organism evidence="4 5">
    <name type="scientific">Lactuca virosa</name>
    <dbReference type="NCBI Taxonomy" id="75947"/>
    <lineage>
        <taxon>Eukaryota</taxon>
        <taxon>Viridiplantae</taxon>
        <taxon>Streptophyta</taxon>
        <taxon>Embryophyta</taxon>
        <taxon>Tracheophyta</taxon>
        <taxon>Spermatophyta</taxon>
        <taxon>Magnoliopsida</taxon>
        <taxon>eudicotyledons</taxon>
        <taxon>Gunneridae</taxon>
        <taxon>Pentapetalae</taxon>
        <taxon>asterids</taxon>
        <taxon>campanulids</taxon>
        <taxon>Asterales</taxon>
        <taxon>Asteraceae</taxon>
        <taxon>Cichorioideae</taxon>
        <taxon>Cichorieae</taxon>
        <taxon>Lactucinae</taxon>
        <taxon>Lactuca</taxon>
    </lineage>
</organism>
<feature type="region of interest" description="Disordered" evidence="3">
    <location>
        <begin position="1"/>
        <end position="94"/>
    </location>
</feature>
<dbReference type="PANTHER" id="PTHR46014:SF1">
    <property type="entry name" value="TETRATRICOPEPTIDE REPEAT PROTEIN 1"/>
    <property type="match status" value="1"/>
</dbReference>